<feature type="transmembrane region" description="Helical" evidence="1">
    <location>
        <begin position="232"/>
        <end position="254"/>
    </location>
</feature>
<feature type="transmembrane region" description="Helical" evidence="1">
    <location>
        <begin position="206"/>
        <end position="225"/>
    </location>
</feature>
<sequence length="481" mass="53794">MSLRNSQLHSWKSILLFELRTLLRTGILPALLLIVLATGITAALLGKQVRATQLNTLDSISKDYAAAYEKLSQGFHADTSTPAGKSAYTAAAHPAVVDFRLHRTAVHPPAVFAGLAVGLSDRATYYVPVAVKQNFVPADESISNPLHLLAGAFDVSFLIIYLLPLAMICISYNLLGQEKEQGTFSLLLLQGSNMATILFLRLGLRYVILLCCVLIITACGILPATTLPWNEVMAWLLVSAAYLAVWTGIIWLILSWNKASALTLMTMLCTWIIVLIALPAFLLSRLTDGADDNMAAAASIQREIEWETWELPQRQLLDSFYSYYPAYRNAQAYDTSAGSTRRMIAYYDLVSRRAQRANASIKAAWEQDMALVHASCLYNPAVYAQVLLNSIAGTDLTDYIYFDRQVSLFRERWKQYFYTFHFNDRKFTINDYQSLPVYQPSRDPGRALLWMKGSCYLLSLAVGFLIAGTMLLSVTHRRYSI</sequence>
<dbReference type="Pfam" id="PF12040">
    <property type="entry name" value="DUF3526"/>
    <property type="match status" value="1"/>
</dbReference>
<dbReference type="EMBL" id="JAICCF010000001">
    <property type="protein sequence ID" value="MBW8682957.1"/>
    <property type="molecule type" value="Genomic_DNA"/>
</dbReference>
<evidence type="ECO:0000256" key="1">
    <source>
        <dbReference type="SAM" id="Phobius"/>
    </source>
</evidence>
<evidence type="ECO:0000313" key="3">
    <source>
        <dbReference type="Proteomes" id="UP000812961"/>
    </source>
</evidence>
<reference evidence="2 3" key="1">
    <citation type="submission" date="2021-08" db="EMBL/GenBank/DDBJ databases">
        <title>The genome sequence of Chitinophaga sp. B61.</title>
        <authorList>
            <person name="Zhang X."/>
        </authorList>
    </citation>
    <scope>NUCLEOTIDE SEQUENCE [LARGE SCALE GENOMIC DNA]</scope>
    <source>
        <strain evidence="2 3">B61</strain>
    </source>
</reference>
<evidence type="ECO:0000313" key="2">
    <source>
        <dbReference type="EMBL" id="MBW8682957.1"/>
    </source>
</evidence>
<proteinExistence type="predicted"/>
<protein>
    <submittedName>
        <fullName evidence="2">DUF3526 domain-containing protein</fullName>
    </submittedName>
</protein>
<keyword evidence="1" id="KW-0472">Membrane</keyword>
<comment type="caution">
    <text evidence="2">The sequence shown here is derived from an EMBL/GenBank/DDBJ whole genome shotgun (WGS) entry which is preliminary data.</text>
</comment>
<keyword evidence="1" id="KW-0812">Transmembrane</keyword>
<dbReference type="Proteomes" id="UP000812961">
    <property type="component" value="Unassembled WGS sequence"/>
</dbReference>
<organism evidence="2 3">
    <name type="scientific">Chitinophaga rhizophila</name>
    <dbReference type="NCBI Taxonomy" id="2866212"/>
    <lineage>
        <taxon>Bacteria</taxon>
        <taxon>Pseudomonadati</taxon>
        <taxon>Bacteroidota</taxon>
        <taxon>Chitinophagia</taxon>
        <taxon>Chitinophagales</taxon>
        <taxon>Chitinophagaceae</taxon>
        <taxon>Chitinophaga</taxon>
    </lineage>
</organism>
<feature type="transmembrane region" description="Helical" evidence="1">
    <location>
        <begin position="260"/>
        <end position="283"/>
    </location>
</feature>
<keyword evidence="3" id="KW-1185">Reference proteome</keyword>
<feature type="transmembrane region" description="Helical" evidence="1">
    <location>
        <begin position="21"/>
        <end position="45"/>
    </location>
</feature>
<dbReference type="InterPro" id="IPR021913">
    <property type="entry name" value="DUF3526"/>
</dbReference>
<name>A0ABS7G5P8_9BACT</name>
<dbReference type="RefSeq" id="WP_220248190.1">
    <property type="nucleotide sequence ID" value="NZ_JAICCF010000001.1"/>
</dbReference>
<dbReference type="PANTHER" id="PTHR43471">
    <property type="entry name" value="ABC TRANSPORTER PERMEASE"/>
    <property type="match status" value="1"/>
</dbReference>
<accession>A0ABS7G5P8</accession>
<feature type="transmembrane region" description="Helical" evidence="1">
    <location>
        <begin position="155"/>
        <end position="175"/>
    </location>
</feature>
<feature type="transmembrane region" description="Helical" evidence="1">
    <location>
        <begin position="455"/>
        <end position="474"/>
    </location>
</feature>
<gene>
    <name evidence="2" type="ORF">K1Y79_01305</name>
</gene>
<keyword evidence="1" id="KW-1133">Transmembrane helix</keyword>